<dbReference type="InterPro" id="IPR030470">
    <property type="entry name" value="UbiA_prenylTrfase_CS"/>
</dbReference>
<comment type="function">
    <text evidence="10">Converts heme B (protoheme IX) to heme O by substitution of the vinyl group on carbon 2 of heme B porphyrin ring with a hydroxyethyl farnesyl side group.</text>
</comment>
<feature type="transmembrane region" description="Helical" evidence="10">
    <location>
        <begin position="164"/>
        <end position="184"/>
    </location>
</feature>
<dbReference type="GO" id="GO:0048034">
    <property type="term" value="P:heme O biosynthetic process"/>
    <property type="evidence" value="ECO:0007669"/>
    <property type="project" value="UniProtKB-UniRule"/>
</dbReference>
<comment type="similarity">
    <text evidence="10">Belongs to the UbiA prenyltransferase family. Protoheme IX farnesyltransferase subfamily.</text>
</comment>
<evidence type="ECO:0000256" key="6">
    <source>
        <dbReference type="ARBA" id="ARBA00022989"/>
    </source>
</evidence>
<dbReference type="UniPathway" id="UPA00834">
    <property type="reaction ID" value="UER00712"/>
</dbReference>
<keyword evidence="7 10" id="KW-0350">Heme biosynthesis</keyword>
<feature type="transmembrane region" description="Helical" evidence="10">
    <location>
        <begin position="112"/>
        <end position="133"/>
    </location>
</feature>
<feature type="transmembrane region" description="Helical" evidence="10">
    <location>
        <begin position="190"/>
        <end position="211"/>
    </location>
</feature>
<dbReference type="Proteomes" id="UP000271374">
    <property type="component" value="Unassembled WGS sequence"/>
</dbReference>
<dbReference type="InterPro" id="IPR006369">
    <property type="entry name" value="Protohaem_IX_farnesylTrfase"/>
</dbReference>
<evidence type="ECO:0000256" key="10">
    <source>
        <dbReference type="HAMAP-Rule" id="MF_00154"/>
    </source>
</evidence>
<evidence type="ECO:0000256" key="8">
    <source>
        <dbReference type="ARBA" id="ARBA00023136"/>
    </source>
</evidence>
<comment type="miscellaneous">
    <text evidence="10">Carbon 2 of the heme B porphyrin ring is defined according to the Fischer nomenclature.</text>
</comment>
<comment type="pathway">
    <text evidence="2 10">Porphyrin-containing compound metabolism; heme O biosynthesis; heme O from protoheme: step 1/1.</text>
</comment>
<keyword evidence="6 10" id="KW-1133">Transmembrane helix</keyword>
<dbReference type="FunFam" id="1.10.357.140:FF:000001">
    <property type="entry name" value="Protoheme IX farnesyltransferase"/>
    <property type="match status" value="1"/>
</dbReference>
<comment type="caution">
    <text evidence="11">The sequence shown here is derived from an EMBL/GenBank/DDBJ whole genome shotgun (WGS) entry which is preliminary data.</text>
</comment>
<evidence type="ECO:0000313" key="12">
    <source>
        <dbReference type="Proteomes" id="UP000271374"/>
    </source>
</evidence>
<name>A0A431WA82_9BACI</name>
<sequence length="312" mass="34796">MSNMRALGESSVDSDEESLEAIKQKTSVWKDFLALIKIGIVNSNMITTFTGLWLAIHFTNAGFLTNLDIVFYTLIGSSFIIAGSCAINNVYDRDIDPLMERTKKRPTVTGSVNSTKALIFGLGLVVIGTIFLLLTTFSATLIGIIGIFSYVVLYTMWTKRKYVSNTLVGSISGAVPPLIGWAAIDPNLDIIAWSLFLIMFAWQPPHFYALAMRRVEEYRAAGVPMLPVVKGFDTTKKHILVWIAVLIPIPFLLLSLGIPFLILATILNIGWLILGLYGYRKKDDIKWAKTMFVYSLQYMTIMFVAMVIVTII</sequence>
<dbReference type="HAMAP" id="MF_00154">
    <property type="entry name" value="CyoE_CtaB"/>
    <property type="match status" value="1"/>
</dbReference>
<dbReference type="EC" id="2.5.1.141" evidence="10"/>
<evidence type="ECO:0000256" key="3">
    <source>
        <dbReference type="ARBA" id="ARBA00022475"/>
    </source>
</evidence>
<dbReference type="AlphaFoldDB" id="A0A431WA82"/>
<dbReference type="CDD" id="cd13957">
    <property type="entry name" value="PT_UbiA_Cox10"/>
    <property type="match status" value="1"/>
</dbReference>
<keyword evidence="3 10" id="KW-1003">Cell membrane</keyword>
<dbReference type="Pfam" id="PF01040">
    <property type="entry name" value="UbiA"/>
    <property type="match status" value="1"/>
</dbReference>
<dbReference type="NCBIfam" id="TIGR01473">
    <property type="entry name" value="cyoE_ctaB"/>
    <property type="match status" value="1"/>
</dbReference>
<feature type="transmembrane region" description="Helical" evidence="10">
    <location>
        <begin position="139"/>
        <end position="157"/>
    </location>
</feature>
<reference evidence="11 12" key="1">
    <citation type="submission" date="2018-12" db="EMBL/GenBank/DDBJ databases">
        <title>Bacillus yapensis draft genome sequence.</title>
        <authorList>
            <person name="Yu L."/>
            <person name="Xu X."/>
            <person name="Tang X."/>
        </authorList>
    </citation>
    <scope>NUCLEOTIDE SEQUENCE [LARGE SCALE GENOMIC DNA]</scope>
    <source>
        <strain evidence="11 12">XXST-01</strain>
    </source>
</reference>
<feature type="transmembrane region" description="Helical" evidence="10">
    <location>
        <begin position="291"/>
        <end position="311"/>
    </location>
</feature>
<dbReference type="RefSeq" id="WP_126408484.1">
    <property type="nucleotide sequence ID" value="NZ_RXNT01000006.1"/>
</dbReference>
<accession>A0A431WA82</accession>
<comment type="catalytic activity">
    <reaction evidence="9 10">
        <text>heme b + (2E,6E)-farnesyl diphosphate + H2O = Fe(II)-heme o + diphosphate</text>
        <dbReference type="Rhea" id="RHEA:28070"/>
        <dbReference type="ChEBI" id="CHEBI:15377"/>
        <dbReference type="ChEBI" id="CHEBI:33019"/>
        <dbReference type="ChEBI" id="CHEBI:60344"/>
        <dbReference type="ChEBI" id="CHEBI:60530"/>
        <dbReference type="ChEBI" id="CHEBI:175763"/>
        <dbReference type="EC" id="2.5.1.141"/>
    </reaction>
</comment>
<evidence type="ECO:0000256" key="5">
    <source>
        <dbReference type="ARBA" id="ARBA00022692"/>
    </source>
</evidence>
<dbReference type="EMBL" id="RXNT01000006">
    <property type="protein sequence ID" value="RTR32413.1"/>
    <property type="molecule type" value="Genomic_DNA"/>
</dbReference>
<evidence type="ECO:0000256" key="1">
    <source>
        <dbReference type="ARBA" id="ARBA00004651"/>
    </source>
</evidence>
<dbReference type="GO" id="GO:0005886">
    <property type="term" value="C:plasma membrane"/>
    <property type="evidence" value="ECO:0007669"/>
    <property type="project" value="UniProtKB-SubCell"/>
</dbReference>
<comment type="subunit">
    <text evidence="10">Interacts with CtaA.</text>
</comment>
<dbReference type="GO" id="GO:0008495">
    <property type="term" value="F:protoheme IX farnesyltransferase activity"/>
    <property type="evidence" value="ECO:0007669"/>
    <property type="project" value="UniProtKB-UniRule"/>
</dbReference>
<evidence type="ECO:0000256" key="4">
    <source>
        <dbReference type="ARBA" id="ARBA00022679"/>
    </source>
</evidence>
<dbReference type="PANTHER" id="PTHR43448:SF2">
    <property type="entry name" value="PROTOHEME IX FARNESYLTRANSFERASE, MITOCHONDRIAL"/>
    <property type="match status" value="1"/>
</dbReference>
<feature type="transmembrane region" description="Helical" evidence="10">
    <location>
        <begin position="239"/>
        <end position="256"/>
    </location>
</feature>
<evidence type="ECO:0000256" key="2">
    <source>
        <dbReference type="ARBA" id="ARBA00004919"/>
    </source>
</evidence>
<dbReference type="InterPro" id="IPR000537">
    <property type="entry name" value="UbiA_prenyltransferase"/>
</dbReference>
<keyword evidence="5 10" id="KW-0812">Transmembrane</keyword>
<dbReference type="InterPro" id="IPR044878">
    <property type="entry name" value="UbiA_sf"/>
</dbReference>
<dbReference type="OrthoDB" id="9814417at2"/>
<proteinExistence type="inferred from homology"/>
<keyword evidence="4 10" id="KW-0808">Transferase</keyword>
<evidence type="ECO:0000313" key="11">
    <source>
        <dbReference type="EMBL" id="RTR32413.1"/>
    </source>
</evidence>
<gene>
    <name evidence="10" type="primary">ctaB</name>
    <name evidence="11" type="ORF">EKG37_09625</name>
</gene>
<evidence type="ECO:0000256" key="9">
    <source>
        <dbReference type="ARBA" id="ARBA00047690"/>
    </source>
</evidence>
<dbReference type="Gene3D" id="1.10.357.140">
    <property type="entry name" value="UbiA prenyltransferase"/>
    <property type="match status" value="1"/>
</dbReference>
<organism evidence="11 12">
    <name type="scientific">Bacillus yapensis</name>
    <dbReference type="NCBI Taxonomy" id="2492960"/>
    <lineage>
        <taxon>Bacteria</taxon>
        <taxon>Bacillati</taxon>
        <taxon>Bacillota</taxon>
        <taxon>Bacilli</taxon>
        <taxon>Bacillales</taxon>
        <taxon>Bacillaceae</taxon>
        <taxon>Bacillus</taxon>
    </lineage>
</organism>
<evidence type="ECO:0000256" key="7">
    <source>
        <dbReference type="ARBA" id="ARBA00023133"/>
    </source>
</evidence>
<feature type="transmembrane region" description="Helical" evidence="10">
    <location>
        <begin position="32"/>
        <end position="57"/>
    </location>
</feature>
<protein>
    <recommendedName>
        <fullName evidence="10">Protoheme IX farnesyltransferase</fullName>
        <ecNumber evidence="10">2.5.1.141</ecNumber>
    </recommendedName>
    <alternativeName>
        <fullName evidence="10">Heme B farnesyltransferase</fullName>
    </alternativeName>
    <alternativeName>
        <fullName evidence="10">Heme O synthase</fullName>
    </alternativeName>
</protein>
<keyword evidence="8 10" id="KW-0472">Membrane</keyword>
<keyword evidence="12" id="KW-1185">Reference proteome</keyword>
<feature type="transmembrane region" description="Helical" evidence="10">
    <location>
        <begin position="69"/>
        <end position="91"/>
    </location>
</feature>
<dbReference type="PROSITE" id="PS00943">
    <property type="entry name" value="UBIA"/>
    <property type="match status" value="1"/>
</dbReference>
<dbReference type="PANTHER" id="PTHR43448">
    <property type="entry name" value="PROTOHEME IX FARNESYLTRANSFERASE, MITOCHONDRIAL"/>
    <property type="match status" value="1"/>
</dbReference>
<comment type="subcellular location">
    <subcellularLocation>
        <location evidence="1 10">Cell membrane</location>
        <topology evidence="1 10">Multi-pass membrane protein</topology>
    </subcellularLocation>
</comment>
<feature type="transmembrane region" description="Helical" evidence="10">
    <location>
        <begin position="262"/>
        <end position="279"/>
    </location>
</feature>